<dbReference type="PANTHER" id="PTHR24305">
    <property type="entry name" value="CYTOCHROME P450"/>
    <property type="match status" value="1"/>
</dbReference>
<evidence type="ECO:0000256" key="2">
    <source>
        <dbReference type="ARBA" id="ARBA00022723"/>
    </source>
</evidence>
<dbReference type="GO" id="GO:0016705">
    <property type="term" value="F:oxidoreductase activity, acting on paired donors, with incorporation or reduction of molecular oxygen"/>
    <property type="evidence" value="ECO:0007669"/>
    <property type="project" value="InterPro"/>
</dbReference>
<keyword evidence="6" id="KW-0812">Transmembrane</keyword>
<evidence type="ECO:0000256" key="6">
    <source>
        <dbReference type="SAM" id="Phobius"/>
    </source>
</evidence>
<protein>
    <submittedName>
        <fullName evidence="7">Cytochrome P450 monooxygenase sdnE</fullName>
    </submittedName>
</protein>
<dbReference type="InterPro" id="IPR001128">
    <property type="entry name" value="Cyt_P450"/>
</dbReference>
<dbReference type="EMBL" id="QGMG01001471">
    <property type="protein sequence ID" value="TVY47683.1"/>
    <property type="molecule type" value="Genomic_DNA"/>
</dbReference>
<dbReference type="PRINTS" id="PR00385">
    <property type="entry name" value="P450"/>
</dbReference>
<dbReference type="Gene3D" id="1.10.630.10">
    <property type="entry name" value="Cytochrome P450"/>
    <property type="match status" value="1"/>
</dbReference>
<evidence type="ECO:0000256" key="3">
    <source>
        <dbReference type="ARBA" id="ARBA00023004"/>
    </source>
</evidence>
<dbReference type="GO" id="GO:0004497">
    <property type="term" value="F:monooxygenase activity"/>
    <property type="evidence" value="ECO:0007669"/>
    <property type="project" value="UniProtKB-KW"/>
</dbReference>
<dbReference type="InterPro" id="IPR050121">
    <property type="entry name" value="Cytochrome_P450_monoxygenase"/>
</dbReference>
<dbReference type="InterPro" id="IPR017972">
    <property type="entry name" value="Cyt_P450_CS"/>
</dbReference>
<dbReference type="Pfam" id="PF00067">
    <property type="entry name" value="p450"/>
    <property type="match status" value="1"/>
</dbReference>
<sequence length="520" mass="59044">MTLSSIIHDYKSSLSFSWTSCAITALGAWILGLATLAVYRLYLSPLAKFPGPKLAALSRWYEAYYELVRNGKFSREIDRMHDIYGPIVRVTPNEIHIKDSQFFDTFYAYPKIKKYGWDVKLGNANAIFATIHPAVHRRRRGALNPMFSRRAVLNLVPVIRNKLELLCKRIDGFGESRTPVNFTRAYSAMTGDIIMEFFFGFNYKHVEAPEFLSFHEAYMGLASAGHIAAQFPWFLPLMNSIPDSITMRLAPRLSSLIRLKMDQWDLVGRSIKGETTNESTRHTIIDQILQSDLPATDKTQHRITDEAQALIAAGIETNSNALCIGTFHITNTPRISTRLHQELLQAFPANTTNTRFIPDLLALEKLPYLKACIQESLRLSYGIAARNPRVYADRELRYKEWSVPAGTPVGMSVYDVCHDEALFPDSHSYVPERWLGGAKTGGGEPLERYLVTFGRGPRSCIGINVAWAELHMTLGTIFRWYTLELHDSDVTDVRYEHDWLMPIPRLDSKGLRVCISKVDT</sequence>
<organism evidence="7 8">
    <name type="scientific">Lachnellula cervina</name>
    <dbReference type="NCBI Taxonomy" id="1316786"/>
    <lineage>
        <taxon>Eukaryota</taxon>
        <taxon>Fungi</taxon>
        <taxon>Dikarya</taxon>
        <taxon>Ascomycota</taxon>
        <taxon>Pezizomycotina</taxon>
        <taxon>Leotiomycetes</taxon>
        <taxon>Helotiales</taxon>
        <taxon>Lachnaceae</taxon>
        <taxon>Lachnellula</taxon>
    </lineage>
</organism>
<feature type="binding site" description="axial binding residue" evidence="4">
    <location>
        <position position="460"/>
    </location>
    <ligand>
        <name>heme</name>
        <dbReference type="ChEBI" id="CHEBI:30413"/>
    </ligand>
    <ligandPart>
        <name>Fe</name>
        <dbReference type="ChEBI" id="CHEBI:18248"/>
    </ligandPart>
</feature>
<comment type="caution">
    <text evidence="7">The sequence shown here is derived from an EMBL/GenBank/DDBJ whole genome shotgun (WGS) entry which is preliminary data.</text>
</comment>
<keyword evidence="2 4" id="KW-0479">Metal-binding</keyword>
<evidence type="ECO:0000256" key="5">
    <source>
        <dbReference type="RuleBase" id="RU000461"/>
    </source>
</evidence>
<keyword evidence="6" id="KW-1133">Transmembrane helix</keyword>
<dbReference type="GO" id="GO:0020037">
    <property type="term" value="F:heme binding"/>
    <property type="evidence" value="ECO:0007669"/>
    <property type="project" value="InterPro"/>
</dbReference>
<dbReference type="GO" id="GO:0005506">
    <property type="term" value="F:iron ion binding"/>
    <property type="evidence" value="ECO:0007669"/>
    <property type="project" value="InterPro"/>
</dbReference>
<evidence type="ECO:0000313" key="8">
    <source>
        <dbReference type="Proteomes" id="UP000481288"/>
    </source>
</evidence>
<dbReference type="PRINTS" id="PR00463">
    <property type="entry name" value="EP450I"/>
</dbReference>
<dbReference type="Proteomes" id="UP000481288">
    <property type="component" value="Unassembled WGS sequence"/>
</dbReference>
<keyword evidence="3 4" id="KW-0408">Iron</keyword>
<dbReference type="SUPFAM" id="SSF48264">
    <property type="entry name" value="Cytochrome P450"/>
    <property type="match status" value="1"/>
</dbReference>
<reference evidence="7 8" key="1">
    <citation type="submission" date="2018-05" db="EMBL/GenBank/DDBJ databases">
        <title>Whole genome sequencing for identification of molecular markers to develop diagnostic detection tools for the regulated plant pathogen Lachnellula willkommii.</title>
        <authorList>
            <person name="Giroux E."/>
            <person name="Bilodeau G."/>
        </authorList>
    </citation>
    <scope>NUCLEOTIDE SEQUENCE [LARGE SCALE GENOMIC DNA]</scope>
    <source>
        <strain evidence="7 8">CBS 625.97</strain>
    </source>
</reference>
<keyword evidence="8" id="KW-1185">Reference proteome</keyword>
<dbReference type="InterPro" id="IPR002401">
    <property type="entry name" value="Cyt_P450_E_grp-I"/>
</dbReference>
<dbReference type="PROSITE" id="PS00086">
    <property type="entry name" value="CYTOCHROME_P450"/>
    <property type="match status" value="1"/>
</dbReference>
<name>A0A7D8YIX5_9HELO</name>
<keyword evidence="5 7" id="KW-0503">Monooxygenase</keyword>
<comment type="similarity">
    <text evidence="5">Belongs to the cytochrome P450 family.</text>
</comment>
<dbReference type="AlphaFoldDB" id="A0A7D8YIX5"/>
<keyword evidence="6" id="KW-0472">Membrane</keyword>
<dbReference type="CDD" id="cd11062">
    <property type="entry name" value="CYP58-like"/>
    <property type="match status" value="1"/>
</dbReference>
<proteinExistence type="inferred from homology"/>
<keyword evidence="5" id="KW-0560">Oxidoreductase</keyword>
<dbReference type="InterPro" id="IPR036396">
    <property type="entry name" value="Cyt_P450_sf"/>
</dbReference>
<dbReference type="PANTHER" id="PTHR24305:SF152">
    <property type="entry name" value="P450, PUTATIVE (EUROFUNG)-RELATED"/>
    <property type="match status" value="1"/>
</dbReference>
<dbReference type="OrthoDB" id="3945418at2759"/>
<feature type="transmembrane region" description="Helical" evidence="6">
    <location>
        <begin position="21"/>
        <end position="42"/>
    </location>
</feature>
<keyword evidence="4 5" id="KW-0349">Heme</keyword>
<accession>A0A7D8YIX5</accession>
<evidence type="ECO:0000256" key="1">
    <source>
        <dbReference type="ARBA" id="ARBA00001971"/>
    </source>
</evidence>
<gene>
    <name evidence="7" type="primary">sdnE_0</name>
    <name evidence="7" type="ORF">LCER1_G008445</name>
</gene>
<comment type="cofactor">
    <cofactor evidence="1 4">
        <name>heme</name>
        <dbReference type="ChEBI" id="CHEBI:30413"/>
    </cofactor>
</comment>
<evidence type="ECO:0000313" key="7">
    <source>
        <dbReference type="EMBL" id="TVY47683.1"/>
    </source>
</evidence>
<evidence type="ECO:0000256" key="4">
    <source>
        <dbReference type="PIRSR" id="PIRSR602401-1"/>
    </source>
</evidence>